<protein>
    <recommendedName>
        <fullName evidence="4">ABC transporter permease</fullName>
    </recommendedName>
</protein>
<accession>A0A292YHU4</accession>
<dbReference type="AlphaFoldDB" id="A0A292YHU4"/>
<dbReference type="Pfam" id="PF12679">
    <property type="entry name" value="ABC2_membrane_2"/>
    <property type="match status" value="1"/>
</dbReference>
<dbReference type="EMBL" id="BDUF01000004">
    <property type="protein sequence ID" value="GAX88596.1"/>
    <property type="molecule type" value="Genomic_DNA"/>
</dbReference>
<organism evidence="2 3">
    <name type="scientific">Effusibacillus lacus</name>
    <dbReference type="NCBI Taxonomy" id="1348429"/>
    <lineage>
        <taxon>Bacteria</taxon>
        <taxon>Bacillati</taxon>
        <taxon>Bacillota</taxon>
        <taxon>Bacilli</taxon>
        <taxon>Bacillales</taxon>
        <taxon>Alicyclobacillaceae</taxon>
        <taxon>Effusibacillus</taxon>
    </lineage>
</organism>
<sequence length="291" mass="31675">MWTIARLAFKEILYKKIFLITILMSIAFLVFYGTATQFAAGKMFEGVGNPGMNDPYFLLRKNMLSTQLLGVGLYFASFITGLLAILSSVGSIASEIESRQIDTLLARPLHRRSIVLGKFVGLGGLLTVYACALFIGIILVNQLMGGPYMSVEVTLQQVLKAISLFALQPLLLVGVALLFSSMMTTINGGIILIILYGISFIGGFVEQIGVLTENDSLVNIGIVSSLIFPLDSLFRKMTIFLFDTADDPISFASQGLFGSISAPSSFMILYTILYGAAALWLAIRKFEARDV</sequence>
<evidence type="ECO:0000256" key="1">
    <source>
        <dbReference type="SAM" id="Phobius"/>
    </source>
</evidence>
<dbReference type="GO" id="GO:0005886">
    <property type="term" value="C:plasma membrane"/>
    <property type="evidence" value="ECO:0007669"/>
    <property type="project" value="UniProtKB-SubCell"/>
</dbReference>
<dbReference type="GO" id="GO:0140359">
    <property type="term" value="F:ABC-type transporter activity"/>
    <property type="evidence" value="ECO:0007669"/>
    <property type="project" value="InterPro"/>
</dbReference>
<comment type="caution">
    <text evidence="2">The sequence shown here is derived from an EMBL/GenBank/DDBJ whole genome shotgun (WGS) entry which is preliminary data.</text>
</comment>
<reference evidence="3" key="1">
    <citation type="submission" date="2017-07" db="EMBL/GenBank/DDBJ databases">
        <title>Draft genome sequence of Effusibacillus lacus strain skLN1.</title>
        <authorList>
            <person name="Watanabe M."/>
            <person name="Kojima H."/>
            <person name="Fukui M."/>
        </authorList>
    </citation>
    <scope>NUCLEOTIDE SEQUENCE [LARGE SCALE GENOMIC DNA]</scope>
    <source>
        <strain evidence="3">skLN1</strain>
    </source>
</reference>
<feature type="transmembrane region" description="Helical" evidence="1">
    <location>
        <begin position="186"/>
        <end position="205"/>
    </location>
</feature>
<evidence type="ECO:0000313" key="2">
    <source>
        <dbReference type="EMBL" id="GAX88596.1"/>
    </source>
</evidence>
<feature type="transmembrane region" description="Helical" evidence="1">
    <location>
        <begin position="255"/>
        <end position="283"/>
    </location>
</feature>
<feature type="transmembrane region" description="Helical" evidence="1">
    <location>
        <begin position="71"/>
        <end position="93"/>
    </location>
</feature>
<keyword evidence="1" id="KW-0812">Transmembrane</keyword>
<keyword evidence="1" id="KW-0472">Membrane</keyword>
<evidence type="ECO:0008006" key="4">
    <source>
        <dbReference type="Google" id="ProtNLM"/>
    </source>
</evidence>
<dbReference type="OrthoDB" id="5146022at2"/>
<keyword evidence="3" id="KW-1185">Reference proteome</keyword>
<name>A0A292YHU4_9BACL</name>
<gene>
    <name evidence="2" type="ORF">EFBL_0208</name>
</gene>
<keyword evidence="1" id="KW-1133">Transmembrane helix</keyword>
<feature type="transmembrane region" description="Helical" evidence="1">
    <location>
        <begin position="12"/>
        <end position="35"/>
    </location>
</feature>
<dbReference type="RefSeq" id="WP_096180296.1">
    <property type="nucleotide sequence ID" value="NZ_BDUF01000004.1"/>
</dbReference>
<feature type="transmembrane region" description="Helical" evidence="1">
    <location>
        <begin position="114"/>
        <end position="138"/>
    </location>
</feature>
<proteinExistence type="predicted"/>
<feature type="transmembrane region" description="Helical" evidence="1">
    <location>
        <begin position="158"/>
        <end position="179"/>
    </location>
</feature>
<evidence type="ECO:0000313" key="3">
    <source>
        <dbReference type="Proteomes" id="UP000217785"/>
    </source>
</evidence>
<dbReference type="PANTHER" id="PTHR43471">
    <property type="entry name" value="ABC TRANSPORTER PERMEASE"/>
    <property type="match status" value="1"/>
</dbReference>
<dbReference type="Proteomes" id="UP000217785">
    <property type="component" value="Unassembled WGS sequence"/>
</dbReference>